<protein>
    <submittedName>
        <fullName evidence="1">Uncharacterized protein</fullName>
    </submittedName>
</protein>
<dbReference type="InterPro" id="IPR037883">
    <property type="entry name" value="Knr4/Smi1-like_sf"/>
</dbReference>
<dbReference type="Gene3D" id="3.40.1580.10">
    <property type="entry name" value="SMI1/KNR4-like"/>
    <property type="match status" value="1"/>
</dbReference>
<dbReference type="EMBL" id="JAQGEF010000020">
    <property type="protein sequence ID" value="MDA3616004.1"/>
    <property type="molecule type" value="Genomic_DNA"/>
</dbReference>
<accession>A0ABT4UN17</accession>
<gene>
    <name evidence="1" type="ORF">O3P16_14410</name>
</gene>
<name>A0ABT4UN17_9BACT</name>
<keyword evidence="2" id="KW-1185">Reference proteome</keyword>
<sequence length="82" mass="9567">MKKKIENKFPNYFRTFLKIFGVRQDLVFGLLNRAEDFIKLTEYLPNDIKKSFVVIGDNGGEDFWLLDIKMTTILLFMNGSIG</sequence>
<proteinExistence type="predicted"/>
<comment type="caution">
    <text evidence="1">The sequence shown here is derived from an EMBL/GenBank/DDBJ whole genome shotgun (WGS) entry which is preliminary data.</text>
</comment>
<dbReference type="RefSeq" id="WP_407032333.1">
    <property type="nucleotide sequence ID" value="NZ_JAQGEF010000020.1"/>
</dbReference>
<organism evidence="1 2">
    <name type="scientific">Polluticaenibacter yanchengensis</name>
    <dbReference type="NCBI Taxonomy" id="3014562"/>
    <lineage>
        <taxon>Bacteria</taxon>
        <taxon>Pseudomonadati</taxon>
        <taxon>Bacteroidota</taxon>
        <taxon>Chitinophagia</taxon>
        <taxon>Chitinophagales</taxon>
        <taxon>Chitinophagaceae</taxon>
        <taxon>Polluticaenibacter</taxon>
    </lineage>
</organism>
<evidence type="ECO:0000313" key="2">
    <source>
        <dbReference type="Proteomes" id="UP001210231"/>
    </source>
</evidence>
<dbReference type="Proteomes" id="UP001210231">
    <property type="component" value="Unassembled WGS sequence"/>
</dbReference>
<evidence type="ECO:0000313" key="1">
    <source>
        <dbReference type="EMBL" id="MDA3616004.1"/>
    </source>
</evidence>
<reference evidence="1 2" key="1">
    <citation type="submission" date="2022-12" db="EMBL/GenBank/DDBJ databases">
        <title>Chitinophagaceae gen. sp. nov., a new member of the family Chitinophagaceae, isolated from soil in a chemical factory.</title>
        <authorList>
            <person name="Ke Z."/>
        </authorList>
    </citation>
    <scope>NUCLEOTIDE SEQUENCE [LARGE SCALE GENOMIC DNA]</scope>
    <source>
        <strain evidence="1 2">LY-5</strain>
    </source>
</reference>
<dbReference type="SUPFAM" id="SSF160631">
    <property type="entry name" value="SMI1/KNR4-like"/>
    <property type="match status" value="1"/>
</dbReference>